<gene>
    <name evidence="4" type="ORF">FHX52_1510</name>
</gene>
<evidence type="ECO:0000313" key="5">
    <source>
        <dbReference type="Proteomes" id="UP000320085"/>
    </source>
</evidence>
<feature type="signal peptide" evidence="3">
    <location>
        <begin position="1"/>
        <end position="24"/>
    </location>
</feature>
<evidence type="ECO:0000313" key="4">
    <source>
        <dbReference type="EMBL" id="TQN48379.1"/>
    </source>
</evidence>
<reference evidence="4 5" key="1">
    <citation type="submission" date="2019-06" db="EMBL/GenBank/DDBJ databases">
        <title>Sequencing the genomes of 1000 actinobacteria strains.</title>
        <authorList>
            <person name="Klenk H.-P."/>
        </authorList>
    </citation>
    <scope>NUCLEOTIDE SEQUENCE [LARGE SCALE GENOMIC DNA]</scope>
    <source>
        <strain evidence="4 5">DSM 21776</strain>
    </source>
</reference>
<protein>
    <submittedName>
        <fullName evidence="4">Sortase family protein</fullName>
    </submittedName>
</protein>
<dbReference type="GO" id="GO:0016787">
    <property type="term" value="F:hydrolase activity"/>
    <property type="evidence" value="ECO:0007669"/>
    <property type="project" value="UniProtKB-KW"/>
</dbReference>
<dbReference type="Gene3D" id="2.40.260.10">
    <property type="entry name" value="Sortase"/>
    <property type="match status" value="1"/>
</dbReference>
<dbReference type="SUPFAM" id="SSF63817">
    <property type="entry name" value="Sortase"/>
    <property type="match status" value="1"/>
</dbReference>
<name>A0A543PWC1_9MICO</name>
<feature type="chain" id="PRO_5039510941" evidence="3">
    <location>
        <begin position="25"/>
        <end position="232"/>
    </location>
</feature>
<organism evidence="4 5">
    <name type="scientific">Humibacillus xanthopallidus</name>
    <dbReference type="NCBI Taxonomy" id="412689"/>
    <lineage>
        <taxon>Bacteria</taxon>
        <taxon>Bacillati</taxon>
        <taxon>Actinomycetota</taxon>
        <taxon>Actinomycetes</taxon>
        <taxon>Micrococcales</taxon>
        <taxon>Intrasporangiaceae</taxon>
        <taxon>Humibacillus</taxon>
    </lineage>
</organism>
<feature type="region of interest" description="Disordered" evidence="2">
    <location>
        <begin position="19"/>
        <end position="65"/>
    </location>
</feature>
<dbReference type="InterPro" id="IPR005754">
    <property type="entry name" value="Sortase"/>
</dbReference>
<dbReference type="Proteomes" id="UP000320085">
    <property type="component" value="Unassembled WGS sequence"/>
</dbReference>
<keyword evidence="3" id="KW-0732">Signal</keyword>
<dbReference type="AlphaFoldDB" id="A0A543PWC1"/>
<evidence type="ECO:0000256" key="3">
    <source>
        <dbReference type="SAM" id="SignalP"/>
    </source>
</evidence>
<proteinExistence type="predicted"/>
<evidence type="ECO:0000256" key="2">
    <source>
        <dbReference type="SAM" id="MobiDB-lite"/>
    </source>
</evidence>
<accession>A0A543PWC1</accession>
<dbReference type="InterPro" id="IPR023365">
    <property type="entry name" value="Sortase_dom-sf"/>
</dbReference>
<dbReference type="EMBL" id="VFQF01000001">
    <property type="protein sequence ID" value="TQN48379.1"/>
    <property type="molecule type" value="Genomic_DNA"/>
</dbReference>
<comment type="caution">
    <text evidence="4">The sequence shown here is derived from an EMBL/GenBank/DDBJ whole genome shotgun (WGS) entry which is preliminary data.</text>
</comment>
<sequence>MLGVLLACVVLLVASCGSPGPTTATGPSGIPGWGSSSPAAPAPEDTPSGSSSVASPSNAPSALKPVGAGELTHFRAQRGSRVIVDAASSGLARYNSSTRCEVANRPCYDAPYLDKVARIDLGAPPTVPGTQTTFITGHANRFHPDDPGRGVFSRLQQVRKGDTLVLTTTRGRFVYAVTEVLTVPFDKLTSTPAVVTVRPDTVVAISCVIPPDRLSYAGNYVVVGSLRSSSPS</sequence>
<keyword evidence="1" id="KW-0378">Hydrolase</keyword>
<feature type="compositionally biased region" description="Low complexity" evidence="2">
    <location>
        <begin position="26"/>
        <end position="62"/>
    </location>
</feature>
<evidence type="ECO:0000256" key="1">
    <source>
        <dbReference type="ARBA" id="ARBA00022801"/>
    </source>
</evidence>
<dbReference type="Pfam" id="PF04203">
    <property type="entry name" value="Sortase"/>
    <property type="match status" value="1"/>
</dbReference>